<evidence type="ECO:0000313" key="3">
    <source>
        <dbReference type="Proteomes" id="UP000572817"/>
    </source>
</evidence>
<sequence length="373" mass="42569">MSTMPAPPRMKPRPFPPTATARDNTAPPYSTTHLLSLPRELRNMIYEEHIRLIGATAIPRSAMGFACTRPLTHYSSSVIKKVAELSEMNLSIRLVCRQLAAEYADAFERRFVYSQYVDVNHTPHVKRPQSLFERHTFLVGPPKASPPFASKRAVRKGPALLIRADTLFGQDKLTTINFPSHVNPLRFLEMRLDKIGLNVSLFCSTLDSLEELTVTLCLRNTKKGLRKQRDLSYSGQRTFPGFSVDRFLARPADTLPLPKSLKKIESRIVVPYCAELPVRESVRERSNSTEEFVEVSSCERDGMFIRYIDDSRKSEDPISLIDKDWAEGTTERCGHEPTTRDWEWGRMWCANKWEASKKRGRINGAVVPGWVMR</sequence>
<accession>A0A8H4IL82</accession>
<evidence type="ECO:0000313" key="2">
    <source>
        <dbReference type="EMBL" id="KAF4303261.1"/>
    </source>
</evidence>
<keyword evidence="3" id="KW-1185">Reference proteome</keyword>
<reference evidence="2" key="1">
    <citation type="submission" date="2020-04" db="EMBL/GenBank/DDBJ databases">
        <title>Genome Assembly and Annotation of Botryosphaeria dothidea sdau 11-99, a Latent Pathogen of Apple Fruit Ring Rot in China.</title>
        <authorList>
            <person name="Yu C."/>
            <person name="Diao Y."/>
            <person name="Lu Q."/>
            <person name="Zhao J."/>
            <person name="Cui S."/>
            <person name="Peng C."/>
            <person name="He B."/>
            <person name="Liu H."/>
        </authorList>
    </citation>
    <scope>NUCLEOTIDE SEQUENCE [LARGE SCALE GENOMIC DNA]</scope>
    <source>
        <strain evidence="2">Sdau11-99</strain>
    </source>
</reference>
<feature type="compositionally biased region" description="Polar residues" evidence="1">
    <location>
        <begin position="21"/>
        <end position="31"/>
    </location>
</feature>
<evidence type="ECO:0000256" key="1">
    <source>
        <dbReference type="SAM" id="MobiDB-lite"/>
    </source>
</evidence>
<proteinExistence type="predicted"/>
<dbReference type="AlphaFoldDB" id="A0A8H4IL82"/>
<comment type="caution">
    <text evidence="2">The sequence shown here is derived from an EMBL/GenBank/DDBJ whole genome shotgun (WGS) entry which is preliminary data.</text>
</comment>
<dbReference type="Proteomes" id="UP000572817">
    <property type="component" value="Unassembled WGS sequence"/>
</dbReference>
<protein>
    <recommendedName>
        <fullName evidence="4">F-box domain-containing protein</fullName>
    </recommendedName>
</protein>
<name>A0A8H4IL82_9PEZI</name>
<gene>
    <name evidence="2" type="ORF">GTA08_BOTSDO08965</name>
</gene>
<organism evidence="2 3">
    <name type="scientific">Botryosphaeria dothidea</name>
    <dbReference type="NCBI Taxonomy" id="55169"/>
    <lineage>
        <taxon>Eukaryota</taxon>
        <taxon>Fungi</taxon>
        <taxon>Dikarya</taxon>
        <taxon>Ascomycota</taxon>
        <taxon>Pezizomycotina</taxon>
        <taxon>Dothideomycetes</taxon>
        <taxon>Dothideomycetes incertae sedis</taxon>
        <taxon>Botryosphaeriales</taxon>
        <taxon>Botryosphaeriaceae</taxon>
        <taxon>Botryosphaeria</taxon>
    </lineage>
</organism>
<feature type="compositionally biased region" description="Pro residues" evidence="1">
    <location>
        <begin position="1"/>
        <end position="17"/>
    </location>
</feature>
<feature type="region of interest" description="Disordered" evidence="1">
    <location>
        <begin position="1"/>
        <end position="31"/>
    </location>
</feature>
<dbReference type="EMBL" id="WWBZ02000062">
    <property type="protein sequence ID" value="KAF4303261.1"/>
    <property type="molecule type" value="Genomic_DNA"/>
</dbReference>
<evidence type="ECO:0008006" key="4">
    <source>
        <dbReference type="Google" id="ProtNLM"/>
    </source>
</evidence>